<dbReference type="Gene3D" id="3.40.50.300">
    <property type="entry name" value="P-loop containing nucleotide triphosphate hydrolases"/>
    <property type="match status" value="1"/>
</dbReference>
<dbReference type="GO" id="GO:0006281">
    <property type="term" value="P:DNA repair"/>
    <property type="evidence" value="ECO:0007669"/>
    <property type="project" value="TreeGrafter"/>
</dbReference>
<dbReference type="InterPro" id="IPR038718">
    <property type="entry name" value="SNF2-like_sf"/>
</dbReference>
<keyword evidence="1" id="KW-0547">Nucleotide-binding</keyword>
<evidence type="ECO:0000256" key="2">
    <source>
        <dbReference type="ARBA" id="ARBA00022801"/>
    </source>
</evidence>
<dbReference type="CDD" id="cd18008">
    <property type="entry name" value="DEXDc_SHPRH-like"/>
    <property type="match status" value="1"/>
</dbReference>
<dbReference type="GeneID" id="36633342"/>
<dbReference type="InterPro" id="IPR050628">
    <property type="entry name" value="SNF2_RAD54_helicase_TF"/>
</dbReference>
<dbReference type="SMART" id="SM00487">
    <property type="entry name" value="DEXDc"/>
    <property type="match status" value="1"/>
</dbReference>
<dbReference type="CDD" id="cd18793">
    <property type="entry name" value="SF2_C_SNF"/>
    <property type="match status" value="1"/>
</dbReference>
<sequence>IIATATSSFEGHEGTTHTPVIFEALETKVKLSSQDTQRYAGIINNATLAKIFREFTIKADAKLVTSTNSRKKTSKKEVKGYRSPVDCPVRIVLYGLATDQYTIGHILGNAGFYFQHPLPSEYDSSMQYRNPHYLLRPGSQLPTLEEDSATGCGRKVESDLLSTSNKGRFMRLFDEASDFILRTSIEPSSRLKSTLKEHQLFAFAWLTAIEAGGVRDGHPSLWEPLSGPGPTNDILALICASLDVVDIQRNESGDTQPRQSWTTLIVTPKSSNHIHPGRITTAIYLGSGRKTLRDVLLNSDVILTTYETMRRDWEEGGPLFSVQWYRVVLDEAHHIRTRNSQTFKAACDIQALYRWCLTGTPIHNSLDDFAALLSFVGVPVFMKKNLFDFWISRPIKEKHSYGLKRLGLLIKGTCLRRTKKMIELSHPLPDRREKITWVELTPRDRNLYSFFEKEAANIASGSYWHNNGHPNSSDRQNNNILKLINFLRLICDHGEQLLPRSAVEIWSADGDRIIDWQNFQELQVACDMCGLKIDNFQGWSSIELDKSYSPVICKTCHASTRENGSGIEFTNPQNSMLIPNGRESPCSAAKIRAAQQSPKLKALIDNLRQEQFLPAHCISNPPIKSVVFSSWTKMIDLTQQCLKANGFVCARIDGQLSLEGRSKAIKQFNLEPKCTVMLATIGSAAEGIDLTAANNVHLLEPHWNPMVEAQALDRVHRIGQSREVLVTRYVTKDTIETYVQWIQKEKLRLIQQSLDSQNNSQVDISDQRWKVKSQKNINFFCENS</sequence>
<dbReference type="Pfam" id="PF00176">
    <property type="entry name" value="SNF2-rel_dom"/>
    <property type="match status" value="1"/>
</dbReference>
<dbReference type="Gene3D" id="3.40.50.10810">
    <property type="entry name" value="Tandem AAA-ATPase domain"/>
    <property type="match status" value="1"/>
</dbReference>
<dbReference type="STRING" id="983964.A0A2T3ZZG9"/>
<dbReference type="Pfam" id="PF00271">
    <property type="entry name" value="Helicase_C"/>
    <property type="match status" value="1"/>
</dbReference>
<evidence type="ECO:0000259" key="5">
    <source>
        <dbReference type="PROSITE" id="PS51194"/>
    </source>
</evidence>
<dbReference type="PANTHER" id="PTHR45626">
    <property type="entry name" value="TRANSCRIPTION TERMINATION FACTOR 2-RELATED"/>
    <property type="match status" value="1"/>
</dbReference>
<dbReference type="GO" id="GO:0016787">
    <property type="term" value="F:hydrolase activity"/>
    <property type="evidence" value="ECO:0007669"/>
    <property type="project" value="UniProtKB-KW"/>
</dbReference>
<dbReference type="PANTHER" id="PTHR45626:SF52">
    <property type="entry name" value="SINGLE-STRANDED DNA-DEPENDENT ATPASE (EUROFUNG)"/>
    <property type="match status" value="1"/>
</dbReference>
<evidence type="ECO:0008006" key="8">
    <source>
        <dbReference type="Google" id="ProtNLM"/>
    </source>
</evidence>
<dbReference type="PROSITE" id="PS51192">
    <property type="entry name" value="HELICASE_ATP_BIND_1"/>
    <property type="match status" value="1"/>
</dbReference>
<evidence type="ECO:0000313" key="6">
    <source>
        <dbReference type="EMBL" id="PTB50205.1"/>
    </source>
</evidence>
<dbReference type="GO" id="GO:0008094">
    <property type="term" value="F:ATP-dependent activity, acting on DNA"/>
    <property type="evidence" value="ECO:0007669"/>
    <property type="project" value="TreeGrafter"/>
</dbReference>
<gene>
    <name evidence="6" type="ORF">M431DRAFT_95914</name>
</gene>
<dbReference type="InterPro" id="IPR027417">
    <property type="entry name" value="P-loop_NTPase"/>
</dbReference>
<dbReference type="SMART" id="SM00490">
    <property type="entry name" value="HELICc"/>
    <property type="match status" value="1"/>
</dbReference>
<accession>A0A2T3ZZG9</accession>
<protein>
    <recommendedName>
        <fullName evidence="8">Helicase ATP-binding domain-containing protein</fullName>
    </recommendedName>
</protein>
<evidence type="ECO:0000256" key="3">
    <source>
        <dbReference type="ARBA" id="ARBA00022840"/>
    </source>
</evidence>
<evidence type="ECO:0000256" key="1">
    <source>
        <dbReference type="ARBA" id="ARBA00022741"/>
    </source>
</evidence>
<organism evidence="6 7">
    <name type="scientific">Trichoderma harzianum CBS 226.95</name>
    <dbReference type="NCBI Taxonomy" id="983964"/>
    <lineage>
        <taxon>Eukaryota</taxon>
        <taxon>Fungi</taxon>
        <taxon>Dikarya</taxon>
        <taxon>Ascomycota</taxon>
        <taxon>Pezizomycotina</taxon>
        <taxon>Sordariomycetes</taxon>
        <taxon>Hypocreomycetidae</taxon>
        <taxon>Hypocreales</taxon>
        <taxon>Hypocreaceae</taxon>
        <taxon>Trichoderma</taxon>
    </lineage>
</organism>
<dbReference type="InterPro" id="IPR014001">
    <property type="entry name" value="Helicase_ATP-bd"/>
</dbReference>
<evidence type="ECO:0000313" key="7">
    <source>
        <dbReference type="Proteomes" id="UP000241690"/>
    </source>
</evidence>
<feature type="domain" description="Helicase C-terminal" evidence="5">
    <location>
        <begin position="599"/>
        <end position="762"/>
    </location>
</feature>
<dbReference type="RefSeq" id="XP_024769882.1">
    <property type="nucleotide sequence ID" value="XM_024924759.1"/>
</dbReference>
<dbReference type="AlphaFoldDB" id="A0A2T3ZZG9"/>
<reference evidence="6 7" key="1">
    <citation type="submission" date="2016-07" db="EMBL/GenBank/DDBJ databases">
        <title>Multiple horizontal gene transfer events from other fungi enriched the ability of initially mycotrophic Trichoderma (Ascomycota) to feed on dead plant biomass.</title>
        <authorList>
            <consortium name="DOE Joint Genome Institute"/>
            <person name="Aerts A."/>
            <person name="Atanasova L."/>
            <person name="Chenthamara K."/>
            <person name="Zhang J."/>
            <person name="Grujic M."/>
            <person name="Henrissat B."/>
            <person name="Kuo A."/>
            <person name="Salamov A."/>
            <person name="Lipzen A."/>
            <person name="Labutti K."/>
            <person name="Barry K."/>
            <person name="Miao Y."/>
            <person name="Rahimi M.J."/>
            <person name="Shen Q."/>
            <person name="Grigoriev I.V."/>
            <person name="Kubicek C.P."/>
            <person name="Druzhinina I.S."/>
        </authorList>
    </citation>
    <scope>NUCLEOTIDE SEQUENCE [LARGE SCALE GENOMIC DNA]</scope>
    <source>
        <strain evidence="6 7">CBS 226.95</strain>
    </source>
</reference>
<dbReference type="EMBL" id="KZ679689">
    <property type="protein sequence ID" value="PTB50205.1"/>
    <property type="molecule type" value="Genomic_DNA"/>
</dbReference>
<proteinExistence type="predicted"/>
<feature type="non-terminal residue" evidence="6">
    <location>
        <position position="1"/>
    </location>
</feature>
<dbReference type="SUPFAM" id="SSF52540">
    <property type="entry name" value="P-loop containing nucleoside triphosphate hydrolases"/>
    <property type="match status" value="2"/>
</dbReference>
<keyword evidence="2" id="KW-0378">Hydrolase</keyword>
<dbReference type="PROSITE" id="PS51194">
    <property type="entry name" value="HELICASE_CTER"/>
    <property type="match status" value="1"/>
</dbReference>
<keyword evidence="3" id="KW-0067">ATP-binding</keyword>
<dbReference type="Proteomes" id="UP000241690">
    <property type="component" value="Unassembled WGS sequence"/>
</dbReference>
<keyword evidence="7" id="KW-1185">Reference proteome</keyword>
<feature type="domain" description="Helicase ATP-binding" evidence="4">
    <location>
        <begin position="259"/>
        <end position="379"/>
    </location>
</feature>
<dbReference type="GO" id="GO:0005524">
    <property type="term" value="F:ATP binding"/>
    <property type="evidence" value="ECO:0007669"/>
    <property type="project" value="UniProtKB-KW"/>
</dbReference>
<dbReference type="InterPro" id="IPR000330">
    <property type="entry name" value="SNF2_N"/>
</dbReference>
<evidence type="ECO:0000259" key="4">
    <source>
        <dbReference type="PROSITE" id="PS51192"/>
    </source>
</evidence>
<dbReference type="InterPro" id="IPR049730">
    <property type="entry name" value="SNF2/RAD54-like_C"/>
</dbReference>
<dbReference type="InterPro" id="IPR001650">
    <property type="entry name" value="Helicase_C-like"/>
</dbReference>
<name>A0A2T3ZZG9_TRIHA</name>
<dbReference type="GO" id="GO:0005634">
    <property type="term" value="C:nucleus"/>
    <property type="evidence" value="ECO:0007669"/>
    <property type="project" value="TreeGrafter"/>
</dbReference>